<keyword evidence="2" id="KW-0282">Flagellum</keyword>
<gene>
    <name evidence="2" type="ORF">ACFPJ6_11970</name>
</gene>
<protein>
    <submittedName>
        <fullName evidence="2">Flagellar FlbD family protein</fullName>
    </submittedName>
</protein>
<evidence type="ECO:0000256" key="1">
    <source>
        <dbReference type="SAM" id="MobiDB-lite"/>
    </source>
</evidence>
<sequence length="100" mass="11259">MIRLTRLNGTEFSLNPDLIHRAEETPDTVLTLIDGSRYVVTQSLSEIVDSVVAYRARVVAEANRLTAEGEWVADDDADERRQDQAHHDGADVVELRTRRA</sequence>
<evidence type="ECO:0000313" key="2">
    <source>
        <dbReference type="EMBL" id="MFC5381511.1"/>
    </source>
</evidence>
<dbReference type="RefSeq" id="WP_340269398.1">
    <property type="nucleotide sequence ID" value="NZ_JBBEOG010000004.1"/>
</dbReference>
<feature type="compositionally biased region" description="Basic and acidic residues" evidence="1">
    <location>
        <begin position="78"/>
        <end position="100"/>
    </location>
</feature>
<feature type="region of interest" description="Disordered" evidence="1">
    <location>
        <begin position="74"/>
        <end position="100"/>
    </location>
</feature>
<dbReference type="PANTHER" id="PTHR39185:SF1">
    <property type="entry name" value="SWARMING MOTILITY PROTEIN SWRD"/>
    <property type="match status" value="1"/>
</dbReference>
<dbReference type="Proteomes" id="UP001596122">
    <property type="component" value="Unassembled WGS sequence"/>
</dbReference>
<keyword evidence="3" id="KW-1185">Reference proteome</keyword>
<dbReference type="EMBL" id="JBHSLD010000009">
    <property type="protein sequence ID" value="MFC5381511.1"/>
    <property type="molecule type" value="Genomic_DNA"/>
</dbReference>
<name>A0ABW0GRC4_9MICO</name>
<keyword evidence="2" id="KW-0969">Cilium</keyword>
<keyword evidence="2" id="KW-0966">Cell projection</keyword>
<accession>A0ABW0GRC4</accession>
<dbReference type="PANTHER" id="PTHR39185">
    <property type="entry name" value="SWARMING MOTILITY PROTEIN SWRD"/>
    <property type="match status" value="1"/>
</dbReference>
<dbReference type="InterPro" id="IPR009384">
    <property type="entry name" value="SwrD-like"/>
</dbReference>
<evidence type="ECO:0000313" key="3">
    <source>
        <dbReference type="Proteomes" id="UP001596122"/>
    </source>
</evidence>
<reference evidence="3" key="1">
    <citation type="journal article" date="2019" name="Int. J. Syst. Evol. Microbiol.">
        <title>The Global Catalogue of Microorganisms (GCM) 10K type strain sequencing project: providing services to taxonomists for standard genome sequencing and annotation.</title>
        <authorList>
            <consortium name="The Broad Institute Genomics Platform"/>
            <consortium name="The Broad Institute Genome Sequencing Center for Infectious Disease"/>
            <person name="Wu L."/>
            <person name="Ma J."/>
        </authorList>
    </citation>
    <scope>NUCLEOTIDE SEQUENCE [LARGE SCALE GENOMIC DNA]</scope>
    <source>
        <strain evidence="3">CCUG 43114</strain>
    </source>
</reference>
<dbReference type="Pfam" id="PF06289">
    <property type="entry name" value="FlbD"/>
    <property type="match status" value="1"/>
</dbReference>
<proteinExistence type="predicted"/>
<comment type="caution">
    <text evidence="2">The sequence shown here is derived from an EMBL/GenBank/DDBJ whole genome shotgun (WGS) entry which is preliminary data.</text>
</comment>
<organism evidence="2 3">
    <name type="scientific">Aquipuribacter nitratireducens</name>
    <dbReference type="NCBI Taxonomy" id="650104"/>
    <lineage>
        <taxon>Bacteria</taxon>
        <taxon>Bacillati</taxon>
        <taxon>Actinomycetota</taxon>
        <taxon>Actinomycetes</taxon>
        <taxon>Micrococcales</taxon>
        <taxon>Intrasporangiaceae</taxon>
        <taxon>Aquipuribacter</taxon>
    </lineage>
</organism>